<dbReference type="OrthoDB" id="5876154at2759"/>
<organism evidence="2 3">
    <name type="scientific">Ancylostoma ceylanicum</name>
    <dbReference type="NCBI Taxonomy" id="53326"/>
    <lineage>
        <taxon>Eukaryota</taxon>
        <taxon>Metazoa</taxon>
        <taxon>Ecdysozoa</taxon>
        <taxon>Nematoda</taxon>
        <taxon>Chromadorea</taxon>
        <taxon>Rhabditida</taxon>
        <taxon>Rhabditina</taxon>
        <taxon>Rhabditomorpha</taxon>
        <taxon>Strongyloidea</taxon>
        <taxon>Ancylostomatidae</taxon>
        <taxon>Ancylostomatinae</taxon>
        <taxon>Ancylostoma</taxon>
    </lineage>
</organism>
<keyword evidence="3" id="KW-1185">Reference proteome</keyword>
<evidence type="ECO:0000256" key="1">
    <source>
        <dbReference type="SAM" id="MobiDB-lite"/>
    </source>
</evidence>
<feature type="compositionally biased region" description="Low complexity" evidence="1">
    <location>
        <begin position="131"/>
        <end position="145"/>
    </location>
</feature>
<dbReference type="Pfam" id="PF17360">
    <property type="entry name" value="DUF5386"/>
    <property type="match status" value="1"/>
</dbReference>
<feature type="region of interest" description="Disordered" evidence="1">
    <location>
        <begin position="62"/>
        <end position="90"/>
    </location>
</feature>
<sequence>MVLNSSARTPSLMDSYALGKGKMEYGIPYYDNPASPIHSLTSLSGSNNERFLDEIALLKQGKITRDTPRHTYRRSSAESTGPSAGINGEEEGPITLAELNSRGLMLSKDRIIYNIPHGTLRLARAAVPPKTSSSNLSTITDSSTSARRKNTPPSSSLSPGKPSSISSFREEPATCSKEFYVGNPGENAKLKISTLKDGISYRLCIMDDICLLQKTAKNTMLLCWKSR</sequence>
<protein>
    <submittedName>
        <fullName evidence="2">Uncharacterized protein</fullName>
    </submittedName>
</protein>
<dbReference type="Proteomes" id="UP000024635">
    <property type="component" value="Unassembled WGS sequence"/>
</dbReference>
<accession>A0A016V2K8</accession>
<feature type="compositionally biased region" description="Low complexity" evidence="1">
    <location>
        <begin position="152"/>
        <end position="167"/>
    </location>
</feature>
<comment type="caution">
    <text evidence="2">The sequence shown here is derived from an EMBL/GenBank/DDBJ whole genome shotgun (WGS) entry which is preliminary data.</text>
</comment>
<evidence type="ECO:0000313" key="3">
    <source>
        <dbReference type="Proteomes" id="UP000024635"/>
    </source>
</evidence>
<name>A0A016V2K8_9BILA</name>
<dbReference type="EMBL" id="JARK01001356">
    <property type="protein sequence ID" value="EYC20958.1"/>
    <property type="molecule type" value="Genomic_DNA"/>
</dbReference>
<reference evidence="3" key="1">
    <citation type="journal article" date="2015" name="Nat. Genet.">
        <title>The genome and transcriptome of the zoonotic hookworm Ancylostoma ceylanicum identify infection-specific gene families.</title>
        <authorList>
            <person name="Schwarz E.M."/>
            <person name="Hu Y."/>
            <person name="Antoshechkin I."/>
            <person name="Miller M.M."/>
            <person name="Sternberg P.W."/>
            <person name="Aroian R.V."/>
        </authorList>
    </citation>
    <scope>NUCLEOTIDE SEQUENCE</scope>
    <source>
        <strain evidence="3">HY135</strain>
    </source>
</reference>
<dbReference type="AlphaFoldDB" id="A0A016V2K8"/>
<gene>
    <name evidence="2" type="primary">Acey_s0020.g153</name>
    <name evidence="2" type="ORF">Y032_0020g153</name>
</gene>
<proteinExistence type="predicted"/>
<dbReference type="InterPro" id="IPR035332">
    <property type="entry name" value="DUF5386"/>
</dbReference>
<evidence type="ECO:0000313" key="2">
    <source>
        <dbReference type="EMBL" id="EYC20958.1"/>
    </source>
</evidence>
<feature type="region of interest" description="Disordered" evidence="1">
    <location>
        <begin position="125"/>
        <end position="168"/>
    </location>
</feature>